<sequence>MRRLFRRLRTIARTQYRIFMRKTFWPRPVESTVLLAGWTLAVRYASRSSIDFHLPDLNHFLTSTSMQCRFRGGEESLCD</sequence>
<dbReference type="Proteomes" id="UP000011715">
    <property type="component" value="Unassembled WGS sequence"/>
</dbReference>
<dbReference type="EnsemblFungi" id="MAPG_05044T0">
    <property type="protein sequence ID" value="MAPG_05044T0"/>
    <property type="gene ID" value="MAPG_05044"/>
</dbReference>
<reference evidence="1" key="3">
    <citation type="submission" date="2011-03" db="EMBL/GenBank/DDBJ databases">
        <title>Annotation of Magnaporthe poae ATCC 64411.</title>
        <authorList>
            <person name="Ma L.-J."/>
            <person name="Dead R."/>
            <person name="Young S.K."/>
            <person name="Zeng Q."/>
            <person name="Gargeya S."/>
            <person name="Fitzgerald M."/>
            <person name="Haas B."/>
            <person name="Abouelleil A."/>
            <person name="Alvarado L."/>
            <person name="Arachchi H.M."/>
            <person name="Berlin A."/>
            <person name="Brown A."/>
            <person name="Chapman S.B."/>
            <person name="Chen Z."/>
            <person name="Dunbar C."/>
            <person name="Freedman E."/>
            <person name="Gearin G."/>
            <person name="Gellesch M."/>
            <person name="Goldberg J."/>
            <person name="Griggs A."/>
            <person name="Gujja S."/>
            <person name="Heiman D."/>
            <person name="Howarth C."/>
            <person name="Larson L."/>
            <person name="Lui A."/>
            <person name="MacDonald P.J.P."/>
            <person name="Mehta T."/>
            <person name="Montmayeur A."/>
            <person name="Murphy C."/>
            <person name="Neiman D."/>
            <person name="Pearson M."/>
            <person name="Priest M."/>
            <person name="Roberts A."/>
            <person name="Saif S."/>
            <person name="Shea T."/>
            <person name="Shenoy N."/>
            <person name="Sisk P."/>
            <person name="Stolte C."/>
            <person name="Sykes S."/>
            <person name="Yandava C."/>
            <person name="Wortman J."/>
            <person name="Nusbaum C."/>
            <person name="Birren B."/>
        </authorList>
    </citation>
    <scope>NUCLEOTIDE SEQUENCE</scope>
    <source>
        <strain evidence="1">ATCC 64411</strain>
    </source>
</reference>
<dbReference type="eggNOG" id="ENOG502RNFT">
    <property type="taxonomic scope" value="Eukaryota"/>
</dbReference>
<organism evidence="2 3">
    <name type="scientific">Magnaporthiopsis poae (strain ATCC 64411 / 73-15)</name>
    <name type="common">Kentucky bluegrass fungus</name>
    <name type="synonym">Magnaporthe poae</name>
    <dbReference type="NCBI Taxonomy" id="644358"/>
    <lineage>
        <taxon>Eukaryota</taxon>
        <taxon>Fungi</taxon>
        <taxon>Dikarya</taxon>
        <taxon>Ascomycota</taxon>
        <taxon>Pezizomycotina</taxon>
        <taxon>Sordariomycetes</taxon>
        <taxon>Sordariomycetidae</taxon>
        <taxon>Magnaporthales</taxon>
        <taxon>Magnaporthaceae</taxon>
        <taxon>Magnaporthiopsis</taxon>
    </lineage>
</organism>
<evidence type="ECO:0000313" key="3">
    <source>
        <dbReference type="Proteomes" id="UP000011715"/>
    </source>
</evidence>
<name>A0A0C4DYC6_MAGP6</name>
<reference evidence="3" key="2">
    <citation type="submission" date="2010-05" db="EMBL/GenBank/DDBJ databases">
        <title>The genome sequence of Magnaporthe poae strain ATCC 64411.</title>
        <authorList>
            <person name="Ma L.-J."/>
            <person name="Dead R."/>
            <person name="Young S."/>
            <person name="Zeng Q."/>
            <person name="Koehrsen M."/>
            <person name="Alvarado L."/>
            <person name="Berlin A."/>
            <person name="Chapman S.B."/>
            <person name="Chen Z."/>
            <person name="Freedman E."/>
            <person name="Gellesch M."/>
            <person name="Goldberg J."/>
            <person name="Griggs A."/>
            <person name="Gujja S."/>
            <person name="Heilman E.R."/>
            <person name="Heiman D."/>
            <person name="Hepburn T."/>
            <person name="Howarth C."/>
            <person name="Jen D."/>
            <person name="Larson L."/>
            <person name="Mehta T."/>
            <person name="Neiman D."/>
            <person name="Pearson M."/>
            <person name="Roberts A."/>
            <person name="Saif S."/>
            <person name="Shea T."/>
            <person name="Shenoy N."/>
            <person name="Sisk P."/>
            <person name="Stolte C."/>
            <person name="Sykes S."/>
            <person name="Walk T."/>
            <person name="White J."/>
            <person name="Yandava C."/>
            <person name="Haas B."/>
            <person name="Nusbaum C."/>
            <person name="Birren B."/>
        </authorList>
    </citation>
    <scope>NUCLEOTIDE SEQUENCE [LARGE SCALE GENOMIC DNA]</scope>
    <source>
        <strain evidence="3">ATCC 64411 / 73-15</strain>
    </source>
</reference>
<evidence type="ECO:0000313" key="2">
    <source>
        <dbReference type="EnsemblFungi" id="MAPG_05044T0"/>
    </source>
</evidence>
<dbReference type="AlphaFoldDB" id="A0A0C4DYC6"/>
<keyword evidence="3" id="KW-1185">Reference proteome</keyword>
<dbReference type="VEuPathDB" id="FungiDB:MAPG_05044"/>
<gene>
    <name evidence="1" type="ORF">MAPG_05044</name>
</gene>
<dbReference type="EMBL" id="ADBL01001187">
    <property type="status" value="NOT_ANNOTATED_CDS"/>
    <property type="molecule type" value="Genomic_DNA"/>
</dbReference>
<dbReference type="OrthoDB" id="10480826at2759"/>
<proteinExistence type="predicted"/>
<reference evidence="1" key="1">
    <citation type="submission" date="2010-05" db="EMBL/GenBank/DDBJ databases">
        <title>The Genome Sequence of Magnaporthe poae strain ATCC 64411.</title>
        <authorList>
            <consortium name="The Broad Institute Genome Sequencing Platform"/>
            <consortium name="Broad Institute Genome Sequencing Center for Infectious Disease"/>
            <person name="Ma L.-J."/>
            <person name="Dead R."/>
            <person name="Young S."/>
            <person name="Zeng Q."/>
            <person name="Koehrsen M."/>
            <person name="Alvarado L."/>
            <person name="Berlin A."/>
            <person name="Chapman S.B."/>
            <person name="Chen Z."/>
            <person name="Freedman E."/>
            <person name="Gellesch M."/>
            <person name="Goldberg J."/>
            <person name="Griggs A."/>
            <person name="Gujja S."/>
            <person name="Heilman E.R."/>
            <person name="Heiman D."/>
            <person name="Hepburn T."/>
            <person name="Howarth C."/>
            <person name="Jen D."/>
            <person name="Larson L."/>
            <person name="Mehta T."/>
            <person name="Neiman D."/>
            <person name="Pearson M."/>
            <person name="Roberts A."/>
            <person name="Saif S."/>
            <person name="Shea T."/>
            <person name="Shenoy N."/>
            <person name="Sisk P."/>
            <person name="Stolte C."/>
            <person name="Sykes S."/>
            <person name="Walk T."/>
            <person name="White J."/>
            <person name="Yandava C."/>
            <person name="Haas B."/>
            <person name="Nusbaum C."/>
            <person name="Birren B."/>
        </authorList>
    </citation>
    <scope>NUCLEOTIDE SEQUENCE</scope>
    <source>
        <strain evidence="1">ATCC 64411</strain>
    </source>
</reference>
<evidence type="ECO:0000313" key="1">
    <source>
        <dbReference type="EMBL" id="KLU86025.1"/>
    </source>
</evidence>
<protein>
    <submittedName>
        <fullName evidence="1 2">Uncharacterized protein</fullName>
    </submittedName>
</protein>
<reference evidence="2" key="4">
    <citation type="journal article" date="2015" name="G3 (Bethesda)">
        <title>Genome sequences of three phytopathogenic species of the Magnaporthaceae family of fungi.</title>
        <authorList>
            <person name="Okagaki L.H."/>
            <person name="Nunes C.C."/>
            <person name="Sailsbery J."/>
            <person name="Clay B."/>
            <person name="Brown D."/>
            <person name="John T."/>
            <person name="Oh Y."/>
            <person name="Young N."/>
            <person name="Fitzgerald M."/>
            <person name="Haas B.J."/>
            <person name="Zeng Q."/>
            <person name="Young S."/>
            <person name="Adiconis X."/>
            <person name="Fan L."/>
            <person name="Levin J.Z."/>
            <person name="Mitchell T.K."/>
            <person name="Okubara P.A."/>
            <person name="Farman M.L."/>
            <person name="Kohn L.M."/>
            <person name="Birren B."/>
            <person name="Ma L.-J."/>
            <person name="Dean R.A."/>
        </authorList>
    </citation>
    <scope>NUCLEOTIDE SEQUENCE</scope>
    <source>
        <strain evidence="2">ATCC 64411 / 73-15</strain>
    </source>
</reference>
<reference evidence="2" key="5">
    <citation type="submission" date="2015-06" db="UniProtKB">
        <authorList>
            <consortium name="EnsemblFungi"/>
        </authorList>
    </citation>
    <scope>IDENTIFICATION</scope>
    <source>
        <strain evidence="2">ATCC 64411</strain>
    </source>
</reference>
<accession>A0A0C4DYC6</accession>
<dbReference type="EMBL" id="GL876969">
    <property type="protein sequence ID" value="KLU86025.1"/>
    <property type="molecule type" value="Genomic_DNA"/>
</dbReference>